<dbReference type="EMBL" id="JAAALK010000085">
    <property type="protein sequence ID" value="KAG8083455.1"/>
    <property type="molecule type" value="Genomic_DNA"/>
</dbReference>
<feature type="compositionally biased region" description="Polar residues" evidence="1">
    <location>
        <begin position="134"/>
        <end position="143"/>
    </location>
</feature>
<dbReference type="PANTHER" id="PTHR33349">
    <property type="entry name" value="EMB|CAB62594.1"/>
    <property type="match status" value="1"/>
</dbReference>
<evidence type="ECO:0000259" key="2">
    <source>
        <dbReference type="Pfam" id="PF07839"/>
    </source>
</evidence>
<name>A0A8J5SYS3_ZIZPA</name>
<evidence type="ECO:0000313" key="3">
    <source>
        <dbReference type="EMBL" id="KAG8083456.1"/>
    </source>
</evidence>
<dbReference type="Pfam" id="PF07839">
    <property type="entry name" value="CaM_binding"/>
    <property type="match status" value="1"/>
</dbReference>
<evidence type="ECO:0000256" key="1">
    <source>
        <dbReference type="SAM" id="MobiDB-lite"/>
    </source>
</evidence>
<dbReference type="InterPro" id="IPR012417">
    <property type="entry name" value="CaM-bd_dom_pln"/>
</dbReference>
<dbReference type="PANTHER" id="PTHR33349:SF13">
    <property type="entry name" value="OS04G0284900 PROTEIN"/>
    <property type="match status" value="1"/>
</dbReference>
<feature type="compositionally biased region" description="Polar residues" evidence="1">
    <location>
        <begin position="17"/>
        <end position="28"/>
    </location>
</feature>
<dbReference type="AlphaFoldDB" id="A0A8J5SYS3"/>
<dbReference type="EMBL" id="JAAALK010000085">
    <property type="protein sequence ID" value="KAG8083456.1"/>
    <property type="molecule type" value="Genomic_DNA"/>
</dbReference>
<feature type="compositionally biased region" description="Low complexity" evidence="1">
    <location>
        <begin position="72"/>
        <end position="91"/>
    </location>
</feature>
<reference evidence="3" key="1">
    <citation type="journal article" date="2021" name="bioRxiv">
        <title>Whole Genome Assembly and Annotation of Northern Wild Rice, Zizania palustris L., Supports a Whole Genome Duplication in the Zizania Genus.</title>
        <authorList>
            <person name="Haas M."/>
            <person name="Kono T."/>
            <person name="Macchietto M."/>
            <person name="Millas R."/>
            <person name="McGilp L."/>
            <person name="Shao M."/>
            <person name="Duquette J."/>
            <person name="Hirsch C.N."/>
            <person name="Kimball J."/>
        </authorList>
    </citation>
    <scope>NUCLEOTIDE SEQUENCE</scope>
    <source>
        <tissue evidence="3">Fresh leaf tissue</tissue>
    </source>
</reference>
<feature type="domain" description="Calmodulin-binding" evidence="2">
    <location>
        <begin position="334"/>
        <end position="377"/>
    </location>
</feature>
<keyword evidence="4" id="KW-1185">Reference proteome</keyword>
<accession>A0A8J5SYS3</accession>
<feature type="compositionally biased region" description="Basic and acidic residues" evidence="1">
    <location>
        <begin position="1"/>
        <end position="14"/>
    </location>
</feature>
<sequence length="380" mass="40282">MATSKKDTPSRDRAATISPNLRPSSRESTGYGVRRARSVPSSPDRKFGSSSSTVAAASGSQDVYRPSLSLAGRSVPSRSMSSSGPSVHGSRAQPFPKPAFARVKSEKTATPASQRPPALAMQASNSFKDMARTATASKIPSTLQKRKLSPRPSPDKTVASPKPSTQRSPASVAGRVGRSPGVAAKKIAETANGGSEAAASSKARSGAPQRAVGVSVKEDEPSMQFEESESISIPSIEEHLHEQLPDPVDLKSLDMATSGSVLSDQQASFSDLLEQQGKVEEEVKGCFSEVKEFTGASELHNGGQGADDSAKNVLGVVKADEESQQAEKEGAKAKVDRVWRKDEPKSNDVIEETKSKLLEERKSRVKALVGAFETVMSFKE</sequence>
<gene>
    <name evidence="3" type="ORF">GUJ93_ZPchr0015g6603</name>
</gene>
<protein>
    <recommendedName>
        <fullName evidence="2">Calmodulin-binding domain-containing protein</fullName>
    </recommendedName>
</protein>
<comment type="caution">
    <text evidence="3">The sequence shown here is derived from an EMBL/GenBank/DDBJ whole genome shotgun (WGS) entry which is preliminary data.</text>
</comment>
<dbReference type="OrthoDB" id="1939646at2759"/>
<evidence type="ECO:0000313" key="4">
    <source>
        <dbReference type="Proteomes" id="UP000729402"/>
    </source>
</evidence>
<dbReference type="Proteomes" id="UP000729402">
    <property type="component" value="Unassembled WGS sequence"/>
</dbReference>
<feature type="compositionally biased region" description="Low complexity" evidence="1">
    <location>
        <begin position="48"/>
        <end position="60"/>
    </location>
</feature>
<feature type="region of interest" description="Disordered" evidence="1">
    <location>
        <begin position="1"/>
        <end position="230"/>
    </location>
</feature>
<organism evidence="3 4">
    <name type="scientific">Zizania palustris</name>
    <name type="common">Northern wild rice</name>
    <dbReference type="NCBI Taxonomy" id="103762"/>
    <lineage>
        <taxon>Eukaryota</taxon>
        <taxon>Viridiplantae</taxon>
        <taxon>Streptophyta</taxon>
        <taxon>Embryophyta</taxon>
        <taxon>Tracheophyta</taxon>
        <taxon>Spermatophyta</taxon>
        <taxon>Magnoliopsida</taxon>
        <taxon>Liliopsida</taxon>
        <taxon>Poales</taxon>
        <taxon>Poaceae</taxon>
        <taxon>BOP clade</taxon>
        <taxon>Oryzoideae</taxon>
        <taxon>Oryzeae</taxon>
        <taxon>Zizaniinae</taxon>
        <taxon>Zizania</taxon>
    </lineage>
</organism>
<reference evidence="3" key="2">
    <citation type="submission" date="2021-02" db="EMBL/GenBank/DDBJ databases">
        <authorList>
            <person name="Kimball J.A."/>
            <person name="Haas M.W."/>
            <person name="Macchietto M."/>
            <person name="Kono T."/>
            <person name="Duquette J."/>
            <person name="Shao M."/>
        </authorList>
    </citation>
    <scope>NUCLEOTIDE SEQUENCE</scope>
    <source>
        <tissue evidence="3">Fresh leaf tissue</tissue>
    </source>
</reference>
<proteinExistence type="predicted"/>
<dbReference type="GO" id="GO:0005516">
    <property type="term" value="F:calmodulin binding"/>
    <property type="evidence" value="ECO:0007669"/>
    <property type="project" value="InterPro"/>
</dbReference>